<evidence type="ECO:0000313" key="4">
    <source>
        <dbReference type="EMBL" id="EKX87543.1"/>
    </source>
</evidence>
<evidence type="ECO:0000256" key="1">
    <source>
        <dbReference type="ARBA" id="ARBA00023125"/>
    </source>
</evidence>
<dbReference type="Gene3D" id="1.10.357.10">
    <property type="entry name" value="Tetracycline Repressor, domain 2"/>
    <property type="match status" value="1"/>
</dbReference>
<dbReference type="AlphaFoldDB" id="L1M8G1"/>
<dbReference type="SUPFAM" id="SSF46689">
    <property type="entry name" value="Homeodomain-like"/>
    <property type="match status" value="1"/>
</dbReference>
<feature type="DNA-binding region" description="H-T-H motif" evidence="2">
    <location>
        <begin position="27"/>
        <end position="46"/>
    </location>
</feature>
<dbReference type="InterPro" id="IPR009057">
    <property type="entry name" value="Homeodomain-like_sf"/>
</dbReference>
<name>L1M8G1_9CORY</name>
<gene>
    <name evidence="4" type="ORF">HMPREF9997_02869</name>
</gene>
<dbReference type="PATRIC" id="fig|1035195.3.peg.2574"/>
<dbReference type="Pfam" id="PF00440">
    <property type="entry name" value="TetR_N"/>
    <property type="match status" value="1"/>
</dbReference>
<dbReference type="GO" id="GO:0003677">
    <property type="term" value="F:DNA binding"/>
    <property type="evidence" value="ECO:0007669"/>
    <property type="project" value="UniProtKB-UniRule"/>
</dbReference>
<accession>L1M8G1</accession>
<keyword evidence="1 2" id="KW-0238">DNA-binding</keyword>
<dbReference type="HOGENOM" id="CLU_095332_0_2_11"/>
<feature type="domain" description="HTH tetR-type" evidence="3">
    <location>
        <begin position="4"/>
        <end position="64"/>
    </location>
</feature>
<reference evidence="4 5" key="1">
    <citation type="submission" date="2012-05" db="EMBL/GenBank/DDBJ databases">
        <authorList>
            <person name="Weinstock G."/>
            <person name="Sodergren E."/>
            <person name="Lobos E.A."/>
            <person name="Fulton L."/>
            <person name="Fulton R."/>
            <person name="Courtney L."/>
            <person name="Fronick C."/>
            <person name="O'Laughlin M."/>
            <person name="Godfrey J."/>
            <person name="Wilson R.M."/>
            <person name="Miner T."/>
            <person name="Farmer C."/>
            <person name="Delehaunty K."/>
            <person name="Cordes M."/>
            <person name="Minx P."/>
            <person name="Tomlinson C."/>
            <person name="Chen J."/>
            <person name="Wollam A."/>
            <person name="Pepin K.H."/>
            <person name="Bhonagiri V."/>
            <person name="Zhang X."/>
            <person name="Suruliraj S."/>
            <person name="Warren W."/>
            <person name="Mitreva M."/>
            <person name="Mardis E.R."/>
            <person name="Wilson R.K."/>
        </authorList>
    </citation>
    <scope>NUCLEOTIDE SEQUENCE [LARGE SCALE GENOMIC DNA]</scope>
    <source>
        <strain evidence="4 5">F0235</strain>
    </source>
</reference>
<dbReference type="PROSITE" id="PS50977">
    <property type="entry name" value="HTH_TETR_2"/>
    <property type="match status" value="1"/>
</dbReference>
<dbReference type="STRING" id="1035195.HMPREF9997_02869"/>
<dbReference type="EMBL" id="AMEM01000044">
    <property type="protein sequence ID" value="EKX87543.1"/>
    <property type="molecule type" value="Genomic_DNA"/>
</dbReference>
<protein>
    <submittedName>
        <fullName evidence="4">Transcriptional regulator, TetR family</fullName>
    </submittedName>
</protein>
<organism evidence="4 5">
    <name type="scientific">Corynebacterium durum F0235</name>
    <dbReference type="NCBI Taxonomy" id="1035195"/>
    <lineage>
        <taxon>Bacteria</taxon>
        <taxon>Bacillati</taxon>
        <taxon>Actinomycetota</taxon>
        <taxon>Actinomycetes</taxon>
        <taxon>Mycobacteriales</taxon>
        <taxon>Corynebacteriaceae</taxon>
        <taxon>Corynebacterium</taxon>
    </lineage>
</organism>
<dbReference type="eggNOG" id="COG1309">
    <property type="taxonomic scope" value="Bacteria"/>
</dbReference>
<keyword evidence="5" id="KW-1185">Reference proteome</keyword>
<dbReference type="RefSeq" id="WP_006062672.1">
    <property type="nucleotide sequence ID" value="NZ_KB290826.1"/>
</dbReference>
<evidence type="ECO:0000256" key="2">
    <source>
        <dbReference type="PROSITE-ProRule" id="PRU00335"/>
    </source>
</evidence>
<comment type="caution">
    <text evidence="4">The sequence shown here is derived from an EMBL/GenBank/DDBJ whole genome shotgun (WGS) entry which is preliminary data.</text>
</comment>
<dbReference type="Proteomes" id="UP000010445">
    <property type="component" value="Unassembled WGS sequence"/>
</dbReference>
<dbReference type="InterPro" id="IPR001647">
    <property type="entry name" value="HTH_TetR"/>
</dbReference>
<proteinExistence type="predicted"/>
<sequence length="177" mass="20359">MMKRFSRQDWLDAGVSALSEDGVGAVTIDALCRRVGKTKGSFYSHFPTVSDFIRQLGERWRQTNTDMLIEASERAKPEERRAVLNELAMSLDHGLEREFRRLAAGDHVAAEILHDVDDRRIEFLAESYRATGVFNDDDALAPARVEYAMFLGYQNHMEDRHDEFADSYQRFLRIIGL</sequence>
<evidence type="ECO:0000259" key="3">
    <source>
        <dbReference type="PROSITE" id="PS50977"/>
    </source>
</evidence>
<evidence type="ECO:0000313" key="5">
    <source>
        <dbReference type="Proteomes" id="UP000010445"/>
    </source>
</evidence>